<name>A0A1G2NYJ9_9BACT</name>
<proteinExistence type="predicted"/>
<dbReference type="EMBL" id="MHSH01000038">
    <property type="protein sequence ID" value="OHA41150.1"/>
    <property type="molecule type" value="Genomic_DNA"/>
</dbReference>
<protein>
    <submittedName>
        <fullName evidence="1">Uncharacterized protein</fullName>
    </submittedName>
</protein>
<organism evidence="1 2">
    <name type="scientific">Candidatus Taylorbacteria bacterium RIFCSPLOWO2_02_FULL_46_40</name>
    <dbReference type="NCBI Taxonomy" id="1802329"/>
    <lineage>
        <taxon>Bacteria</taxon>
        <taxon>Candidatus Tayloriibacteriota</taxon>
    </lineage>
</organism>
<gene>
    <name evidence="1" type="ORF">A3H68_02905</name>
</gene>
<dbReference type="Proteomes" id="UP000176429">
    <property type="component" value="Unassembled WGS sequence"/>
</dbReference>
<comment type="caution">
    <text evidence="1">The sequence shown here is derived from an EMBL/GenBank/DDBJ whole genome shotgun (WGS) entry which is preliminary data.</text>
</comment>
<reference evidence="1 2" key="1">
    <citation type="journal article" date="2016" name="Nat. Commun.">
        <title>Thousands of microbial genomes shed light on interconnected biogeochemical processes in an aquifer system.</title>
        <authorList>
            <person name="Anantharaman K."/>
            <person name="Brown C.T."/>
            <person name="Hug L.A."/>
            <person name="Sharon I."/>
            <person name="Castelle C.J."/>
            <person name="Probst A.J."/>
            <person name="Thomas B.C."/>
            <person name="Singh A."/>
            <person name="Wilkins M.J."/>
            <person name="Karaoz U."/>
            <person name="Brodie E.L."/>
            <person name="Williams K.H."/>
            <person name="Hubbard S.S."/>
            <person name="Banfield J.F."/>
        </authorList>
    </citation>
    <scope>NUCLEOTIDE SEQUENCE [LARGE SCALE GENOMIC DNA]</scope>
</reference>
<sequence>MWTLYSIYPKVLASSLFLGELIVGFDRQASRAKFVARLEDKPPHQLSRRLLVVWTANESLDTYVVFGLFP</sequence>
<accession>A0A1G2NYJ9</accession>
<evidence type="ECO:0000313" key="2">
    <source>
        <dbReference type="Proteomes" id="UP000176429"/>
    </source>
</evidence>
<evidence type="ECO:0000313" key="1">
    <source>
        <dbReference type="EMBL" id="OHA41150.1"/>
    </source>
</evidence>
<dbReference type="AlphaFoldDB" id="A0A1G2NYJ9"/>